<comment type="caution">
    <text evidence="2">The sequence shown here is derived from an EMBL/GenBank/DDBJ whole genome shotgun (WGS) entry which is preliminary data.</text>
</comment>
<evidence type="ECO:0000256" key="1">
    <source>
        <dbReference type="SAM" id="MobiDB-lite"/>
    </source>
</evidence>
<organism evidence="2 3">
    <name type="scientific">Leucocoprinus leucothites</name>
    <dbReference type="NCBI Taxonomy" id="201217"/>
    <lineage>
        <taxon>Eukaryota</taxon>
        <taxon>Fungi</taxon>
        <taxon>Dikarya</taxon>
        <taxon>Basidiomycota</taxon>
        <taxon>Agaricomycotina</taxon>
        <taxon>Agaricomycetes</taxon>
        <taxon>Agaricomycetidae</taxon>
        <taxon>Agaricales</taxon>
        <taxon>Agaricineae</taxon>
        <taxon>Agaricaceae</taxon>
        <taxon>Leucocoprinus</taxon>
    </lineage>
</organism>
<dbReference type="EMBL" id="JAACJO010000005">
    <property type="protein sequence ID" value="KAF5358388.1"/>
    <property type="molecule type" value="Genomic_DNA"/>
</dbReference>
<accession>A0A8H5LIK7</accession>
<name>A0A8H5LIK7_9AGAR</name>
<gene>
    <name evidence="2" type="ORF">D9756_001195</name>
</gene>
<evidence type="ECO:0000313" key="2">
    <source>
        <dbReference type="EMBL" id="KAF5358388.1"/>
    </source>
</evidence>
<keyword evidence="3" id="KW-1185">Reference proteome</keyword>
<dbReference type="SUPFAM" id="SSF51197">
    <property type="entry name" value="Clavaminate synthase-like"/>
    <property type="match status" value="1"/>
</dbReference>
<dbReference type="Proteomes" id="UP000559027">
    <property type="component" value="Unassembled WGS sequence"/>
</dbReference>
<proteinExistence type="predicted"/>
<protein>
    <submittedName>
        <fullName evidence="2">Uncharacterized protein</fullName>
    </submittedName>
</protein>
<sequence>MIVRTHHLRHTYFRILPPLSRNIDPYGAGDTLEGFQLGREAIDKANEARSEDGAMVGANVWPSDEDVPGFRDAVLRYYHAAVMLGKSLFPIFALALDLPETFFDDKLRHSAALMKLLHYPPQTGPVDDRTVGIGAIPTGSASQSFGKNPESKPYRF</sequence>
<dbReference type="InterPro" id="IPR027443">
    <property type="entry name" value="IPNS-like_sf"/>
</dbReference>
<dbReference type="Gene3D" id="2.60.120.330">
    <property type="entry name" value="B-lactam Antibiotic, Isopenicillin N Synthase, Chain"/>
    <property type="match status" value="1"/>
</dbReference>
<dbReference type="OrthoDB" id="288590at2759"/>
<evidence type="ECO:0000313" key="3">
    <source>
        <dbReference type="Proteomes" id="UP000559027"/>
    </source>
</evidence>
<reference evidence="2 3" key="1">
    <citation type="journal article" date="2020" name="ISME J.">
        <title>Uncovering the hidden diversity of litter-decomposition mechanisms in mushroom-forming fungi.</title>
        <authorList>
            <person name="Floudas D."/>
            <person name="Bentzer J."/>
            <person name="Ahren D."/>
            <person name="Johansson T."/>
            <person name="Persson P."/>
            <person name="Tunlid A."/>
        </authorList>
    </citation>
    <scope>NUCLEOTIDE SEQUENCE [LARGE SCALE GENOMIC DNA]</scope>
    <source>
        <strain evidence="2 3">CBS 146.42</strain>
    </source>
</reference>
<dbReference type="AlphaFoldDB" id="A0A8H5LIK7"/>
<feature type="region of interest" description="Disordered" evidence="1">
    <location>
        <begin position="137"/>
        <end position="156"/>
    </location>
</feature>